<reference evidence="1" key="1">
    <citation type="submission" date="2023-05" db="EMBL/GenBank/DDBJ databases">
        <authorList>
            <consortium name="ELIXIR-Norway"/>
        </authorList>
    </citation>
    <scope>NUCLEOTIDE SEQUENCE</scope>
</reference>
<evidence type="ECO:0000313" key="1">
    <source>
        <dbReference type="EMBL" id="CAN0452042.1"/>
    </source>
</evidence>
<gene>
    <name evidence="1" type="ORF">MRATA1EN22A_LOCUS19697</name>
</gene>
<name>A0AC59ZLD3_RANTA</name>
<protein>
    <submittedName>
        <fullName evidence="1">Uncharacterized protein</fullName>
    </submittedName>
</protein>
<reference evidence="1" key="2">
    <citation type="submission" date="2025-03" db="EMBL/GenBank/DDBJ databases">
        <authorList>
            <consortium name="ELIXIR-Norway"/>
            <consortium name="Elixir Norway"/>
        </authorList>
    </citation>
    <scope>NUCLEOTIDE SEQUENCE</scope>
</reference>
<dbReference type="Proteomes" id="UP001162501">
    <property type="component" value="Chromosome 3"/>
</dbReference>
<dbReference type="EMBL" id="OX596087">
    <property type="protein sequence ID" value="CAN0452042.1"/>
    <property type="molecule type" value="Genomic_DNA"/>
</dbReference>
<accession>A0AC59ZLD3</accession>
<proteinExistence type="predicted"/>
<organism evidence="1 2">
    <name type="scientific">Rangifer tarandus platyrhynchus</name>
    <name type="common">Svalbard reindeer</name>
    <dbReference type="NCBI Taxonomy" id="3082113"/>
    <lineage>
        <taxon>Eukaryota</taxon>
        <taxon>Metazoa</taxon>
        <taxon>Chordata</taxon>
        <taxon>Craniata</taxon>
        <taxon>Vertebrata</taxon>
        <taxon>Euteleostomi</taxon>
        <taxon>Mammalia</taxon>
        <taxon>Eutheria</taxon>
        <taxon>Laurasiatheria</taxon>
        <taxon>Artiodactyla</taxon>
        <taxon>Ruminantia</taxon>
        <taxon>Pecora</taxon>
        <taxon>Cervidae</taxon>
        <taxon>Odocoileinae</taxon>
        <taxon>Rangifer</taxon>
    </lineage>
</organism>
<evidence type="ECO:0000313" key="2">
    <source>
        <dbReference type="Proteomes" id="UP001162501"/>
    </source>
</evidence>
<sequence>MFSTLPKATTALLPIPFSLHPTPEEDLRAETGNPWGSPGRSGPKTGENRAARGVSLAEGAPLDEPDRGRAPGVRGACAIPRSGLASFLNLRRRAGPGPRSLWPAREVWGPFGAREGAAPALGGGPDAAHPGPLGRAGYPRLASSARPPHPASGPLCPDVGLASGKASPHPTPPPTPGPALNREPGPRGKEPRRGGR</sequence>